<reference evidence="2" key="1">
    <citation type="journal article" date="2014" name="Int. J. Syst. Evol. Microbiol.">
        <title>Complete genome sequence of Corynebacterium casei LMG S-19264T (=DSM 44701T), isolated from a smear-ripened cheese.</title>
        <authorList>
            <consortium name="US DOE Joint Genome Institute (JGI-PGF)"/>
            <person name="Walter F."/>
            <person name="Albersmeier A."/>
            <person name="Kalinowski J."/>
            <person name="Ruckert C."/>
        </authorList>
    </citation>
    <scope>NUCLEOTIDE SEQUENCE</scope>
    <source>
        <strain evidence="2">JCM 12862</strain>
    </source>
</reference>
<dbReference type="InterPro" id="IPR001509">
    <property type="entry name" value="Epimerase_deHydtase"/>
</dbReference>
<dbReference type="InterPro" id="IPR050177">
    <property type="entry name" value="Lipid_A_modif_metabolic_enz"/>
</dbReference>
<evidence type="ECO:0000313" key="3">
    <source>
        <dbReference type="Proteomes" id="UP000612329"/>
    </source>
</evidence>
<evidence type="ECO:0000313" key="2">
    <source>
        <dbReference type="EMBL" id="GGK30247.1"/>
    </source>
</evidence>
<dbReference type="SUPFAM" id="SSF51735">
    <property type="entry name" value="NAD(P)-binding Rossmann-fold domains"/>
    <property type="match status" value="1"/>
</dbReference>
<feature type="domain" description="NAD-dependent epimerase/dehydratase" evidence="1">
    <location>
        <begin position="3"/>
        <end position="224"/>
    </location>
</feature>
<dbReference type="AlphaFoldDB" id="A0A8J3FJR6"/>
<gene>
    <name evidence="2" type="ORF">GCM10007962_25650</name>
</gene>
<name>A0A8J3FJR6_9FLAO</name>
<dbReference type="Gene3D" id="3.40.50.720">
    <property type="entry name" value="NAD(P)-binding Rossmann-like Domain"/>
    <property type="match status" value="1"/>
</dbReference>
<dbReference type="RefSeq" id="WP_188653777.1">
    <property type="nucleotide sequence ID" value="NZ_BMNR01000006.1"/>
</dbReference>
<dbReference type="InterPro" id="IPR036291">
    <property type="entry name" value="NAD(P)-bd_dom_sf"/>
</dbReference>
<accession>A0A8J3FJR6</accession>
<organism evidence="2 3">
    <name type="scientific">Yeosuana aromativorans</name>
    <dbReference type="NCBI Taxonomy" id="288019"/>
    <lineage>
        <taxon>Bacteria</taxon>
        <taxon>Pseudomonadati</taxon>
        <taxon>Bacteroidota</taxon>
        <taxon>Flavobacteriia</taxon>
        <taxon>Flavobacteriales</taxon>
        <taxon>Flavobacteriaceae</taxon>
        <taxon>Yeosuana</taxon>
    </lineage>
</organism>
<dbReference type="Pfam" id="PF01370">
    <property type="entry name" value="Epimerase"/>
    <property type="match status" value="1"/>
</dbReference>
<dbReference type="PANTHER" id="PTHR43245">
    <property type="entry name" value="BIFUNCTIONAL POLYMYXIN RESISTANCE PROTEIN ARNA"/>
    <property type="match status" value="1"/>
</dbReference>
<reference evidence="2" key="2">
    <citation type="submission" date="2020-09" db="EMBL/GenBank/DDBJ databases">
        <authorList>
            <person name="Sun Q."/>
            <person name="Ohkuma M."/>
        </authorList>
    </citation>
    <scope>NUCLEOTIDE SEQUENCE</scope>
    <source>
        <strain evidence="2">JCM 12862</strain>
    </source>
</reference>
<dbReference type="Proteomes" id="UP000612329">
    <property type="component" value="Unassembled WGS sequence"/>
</dbReference>
<dbReference type="EMBL" id="BMNR01000006">
    <property type="protein sequence ID" value="GGK30247.1"/>
    <property type="molecule type" value="Genomic_DNA"/>
</dbReference>
<evidence type="ECO:0000259" key="1">
    <source>
        <dbReference type="Pfam" id="PF01370"/>
    </source>
</evidence>
<keyword evidence="3" id="KW-1185">Reference proteome</keyword>
<sequence length="317" mass="35312">MKIVIIGGTGHIGTYLIPRLIMKGHEVICVSRNKRQPYNITPIWKLVKQISIDRVITEQEGIFASKIKELNADVIIDLICFTPKSAAMIVEALTGAVEHFIHCGSMWVHGHSSEVPTHESQERRPFGEYGINKANIESYLLSMSRLKGFPCTILHPGHITGPGWLPIGPTGNLNPETFIKLAKGEEIILPNLGMETLHHVHADDVAQAFVNAIENRQNAIGESFHVVSEQAITLRGLANAVAKSFGQVAKLSFLPWEAWKKTVPERDAELTWDHIAHSPNGSIAKARRLLNYNPKYSSLEAVQESIKFYFEKESITI</sequence>
<comment type="caution">
    <text evidence="2">The sequence shown here is derived from an EMBL/GenBank/DDBJ whole genome shotgun (WGS) entry which is preliminary data.</text>
</comment>
<proteinExistence type="predicted"/>
<protein>
    <recommendedName>
        <fullName evidence="1">NAD-dependent epimerase/dehydratase domain-containing protein</fullName>
    </recommendedName>
</protein>